<reference evidence="3" key="4">
    <citation type="submission" date="2025-09" db="UniProtKB">
        <authorList>
            <consortium name="Ensembl"/>
        </authorList>
    </citation>
    <scope>IDENTIFICATION</scope>
</reference>
<keyword evidence="4" id="KW-1185">Reference proteome</keyword>
<dbReference type="InterPro" id="IPR041442">
    <property type="entry name" value="PIH1D1/2/3_CS-like"/>
</dbReference>
<dbReference type="GO" id="GO:1990904">
    <property type="term" value="C:ribonucleoprotein complex"/>
    <property type="evidence" value="ECO:0007669"/>
    <property type="project" value="TreeGrafter"/>
</dbReference>
<organism evidence="3 4">
    <name type="scientific">Astatotilapia calliptera</name>
    <name type="common">Eastern happy</name>
    <name type="synonym">Chromis callipterus</name>
    <dbReference type="NCBI Taxonomy" id="8154"/>
    <lineage>
        <taxon>Eukaryota</taxon>
        <taxon>Metazoa</taxon>
        <taxon>Chordata</taxon>
        <taxon>Craniata</taxon>
        <taxon>Vertebrata</taxon>
        <taxon>Euteleostomi</taxon>
        <taxon>Actinopterygii</taxon>
        <taxon>Neopterygii</taxon>
        <taxon>Teleostei</taxon>
        <taxon>Neoteleostei</taxon>
        <taxon>Acanthomorphata</taxon>
        <taxon>Ovalentaria</taxon>
        <taxon>Cichlomorphae</taxon>
        <taxon>Cichliformes</taxon>
        <taxon>Cichlidae</taxon>
        <taxon>African cichlids</taxon>
        <taxon>Pseudocrenilabrinae</taxon>
        <taxon>Haplochromini</taxon>
        <taxon>Astatotilapia</taxon>
    </lineage>
</organism>
<dbReference type="GO" id="GO:0005737">
    <property type="term" value="C:cytoplasm"/>
    <property type="evidence" value="ECO:0007669"/>
    <property type="project" value="TreeGrafter"/>
</dbReference>
<gene>
    <name evidence="3" type="primary">PIH1D2</name>
</gene>
<dbReference type="GO" id="GO:0097255">
    <property type="term" value="C:R2TP complex"/>
    <property type="evidence" value="ECO:0007669"/>
    <property type="project" value="TreeGrafter"/>
</dbReference>
<dbReference type="GO" id="GO:0006364">
    <property type="term" value="P:rRNA processing"/>
    <property type="evidence" value="ECO:0007669"/>
    <property type="project" value="TreeGrafter"/>
</dbReference>
<dbReference type="Ensembl" id="ENSACLT00000075804.1">
    <property type="protein sequence ID" value="ENSACLP00000079369.1"/>
    <property type="gene ID" value="ENSACLG00000007995.2"/>
</dbReference>
<dbReference type="Pfam" id="PF18201">
    <property type="entry name" value="PIH1_CS"/>
    <property type="match status" value="1"/>
</dbReference>
<dbReference type="GO" id="GO:0000492">
    <property type="term" value="P:box C/D snoRNP assembly"/>
    <property type="evidence" value="ECO:0007669"/>
    <property type="project" value="TreeGrafter"/>
</dbReference>
<reference evidence="3" key="3">
    <citation type="submission" date="2025-08" db="UniProtKB">
        <authorList>
            <consortium name="Ensembl"/>
        </authorList>
    </citation>
    <scope>IDENTIFICATION</scope>
</reference>
<sequence>MCSTGSTEDVLQQMSKLWSMLDDLSENDPAAYRTLIEKQIKEGAEFRAPPELDSCLCTEILKPKKGLLYINICGWKRVPAPAEKIKKDLIHVISAASVEPQKPEYRLEVKTDAAGVPDSVELTVELPMVCSMSECQLSMSKDDVLLEVEDLYYLLVDFPKTVNEDTASAIFNKKKRRLTLKVNVL</sequence>
<dbReference type="Proteomes" id="UP000265100">
    <property type="component" value="Chromosome 14"/>
</dbReference>
<protein>
    <recommendedName>
        <fullName evidence="2">PIH1D1/2/3 CS-like domain-containing protein</fullName>
    </recommendedName>
</protein>
<dbReference type="PANTHER" id="PTHR22997:SF6">
    <property type="entry name" value="PIH1 DOMAIN-CONTAINING PROTEIN 2"/>
    <property type="match status" value="1"/>
</dbReference>
<dbReference type="PANTHER" id="PTHR22997">
    <property type="entry name" value="PIH1 DOMAIN-CONTAINING PROTEIN 1"/>
    <property type="match status" value="1"/>
</dbReference>
<name>A0AAX7VCL4_ASTCA</name>
<accession>A0AAX7VCL4</accession>
<evidence type="ECO:0000313" key="4">
    <source>
        <dbReference type="Proteomes" id="UP000265100"/>
    </source>
</evidence>
<reference evidence="4" key="2">
    <citation type="submission" date="2023-03" db="EMBL/GenBank/DDBJ databases">
        <authorList>
            <consortium name="Wellcome Sanger Institute Data Sharing"/>
        </authorList>
    </citation>
    <scope>NUCLEOTIDE SEQUENCE [LARGE SCALE GENOMIC DNA]</scope>
</reference>
<dbReference type="InterPro" id="IPR050734">
    <property type="entry name" value="PIH1/Kintoun_subfamily"/>
</dbReference>
<dbReference type="AlphaFoldDB" id="A0AAX7VCL4"/>
<comment type="similarity">
    <text evidence="1">Belongs to the PIH1 family.</text>
</comment>
<feature type="domain" description="PIH1D1/2/3 CS-like" evidence="2">
    <location>
        <begin position="103"/>
        <end position="185"/>
    </location>
</feature>
<evidence type="ECO:0000313" key="3">
    <source>
        <dbReference type="Ensembl" id="ENSACLP00000079369.1"/>
    </source>
</evidence>
<evidence type="ECO:0000259" key="2">
    <source>
        <dbReference type="Pfam" id="PF18201"/>
    </source>
</evidence>
<evidence type="ECO:0000256" key="1">
    <source>
        <dbReference type="ARBA" id="ARBA00008511"/>
    </source>
</evidence>
<proteinExistence type="inferred from homology"/>
<dbReference type="GeneTree" id="ENSGT00510000048581"/>
<reference evidence="3 4" key="1">
    <citation type="submission" date="2018-05" db="EMBL/GenBank/DDBJ databases">
        <authorList>
            <person name="Datahose"/>
        </authorList>
    </citation>
    <scope>NUCLEOTIDE SEQUENCE</scope>
</reference>